<dbReference type="GO" id="GO:0003677">
    <property type="term" value="F:DNA binding"/>
    <property type="evidence" value="ECO:0007669"/>
    <property type="project" value="TreeGrafter"/>
</dbReference>
<dbReference type="OrthoDB" id="9772484at2"/>
<feature type="binding site" evidence="3">
    <location>
        <begin position="238"/>
        <end position="242"/>
    </location>
    <ligand>
        <name>FAD</name>
        <dbReference type="ChEBI" id="CHEBI:57692"/>
    </ligand>
</feature>
<feature type="binding site" evidence="3">
    <location>
        <begin position="271"/>
        <end position="278"/>
    </location>
    <ligand>
        <name>FAD</name>
        <dbReference type="ChEBI" id="CHEBI:57692"/>
    </ligand>
</feature>
<dbReference type="Gene3D" id="3.40.50.620">
    <property type="entry name" value="HUPs"/>
    <property type="match status" value="1"/>
</dbReference>
<evidence type="ECO:0000256" key="3">
    <source>
        <dbReference type="PIRSR" id="PIRSR602081-1"/>
    </source>
</evidence>
<evidence type="ECO:0000313" key="6">
    <source>
        <dbReference type="EMBL" id="TFE90861.1"/>
    </source>
</evidence>
<reference evidence="6 7" key="1">
    <citation type="submission" date="2017-03" db="EMBL/GenBank/DDBJ databases">
        <title>Isolation of Levoglucosan Utilizing Bacteria.</title>
        <authorList>
            <person name="Arya A.S."/>
        </authorList>
    </citation>
    <scope>NUCLEOTIDE SEQUENCE [LARGE SCALE GENOMIC DNA]</scope>
    <source>
        <strain evidence="6 7">MEC069</strain>
    </source>
</reference>
<dbReference type="InterPro" id="IPR036134">
    <property type="entry name" value="Crypto/Photolyase_FAD-like_sf"/>
</dbReference>
<dbReference type="Pfam" id="PF00875">
    <property type="entry name" value="DNA_photolyase"/>
    <property type="match status" value="1"/>
</dbReference>
<feature type="binding site" evidence="3">
    <location>
        <position position="226"/>
    </location>
    <ligand>
        <name>FAD</name>
        <dbReference type="ChEBI" id="CHEBI:57692"/>
    </ligand>
</feature>
<dbReference type="GO" id="GO:0003904">
    <property type="term" value="F:deoxyribodipyrimidine photo-lyase activity"/>
    <property type="evidence" value="ECO:0007669"/>
    <property type="project" value="TreeGrafter"/>
</dbReference>
<organism evidence="6 7">
    <name type="scientific">Paenibacillus athensensis</name>
    <dbReference type="NCBI Taxonomy" id="1967502"/>
    <lineage>
        <taxon>Bacteria</taxon>
        <taxon>Bacillati</taxon>
        <taxon>Bacillota</taxon>
        <taxon>Bacilli</taxon>
        <taxon>Bacillales</taxon>
        <taxon>Paenibacillaceae</taxon>
        <taxon>Paenibacillus</taxon>
    </lineage>
</organism>
<dbReference type="Pfam" id="PF03441">
    <property type="entry name" value="FAD_binding_7"/>
    <property type="match status" value="1"/>
</dbReference>
<keyword evidence="6" id="KW-0456">Lyase</keyword>
<sequence>MKLFVHRKDLRIGDLAGFDYLHAAGEPSLHLLILDPFLLKRDRHLAHSGVNFLRHAVRLQAQYAELGRTLDIVYGDPAEVIDDILAGVSPACSEIVLHADFTPYALVRDRRIRDAAERRGVRVTALVDHTLADLPALQHYAGRAEPYKVYTPFYRKWSEFLGLYHRPASPLTLRDLSTVSLATVEGGPALLARWPLPWALAAPAYPAAEAPEDRLREFVAQHVPSYAERRDHYAYDGTSSLSPAINTGAISIRAVYEAVQGCELAGAWLRQLAWRDFYIYQSLYDADFFSYEKRYDLSALSDRHFDSWRQARTGIPVVDAAMTELNETGRMPNRLRMITAMFLTKNLQCPFTLGEQYFRYKLSDYDNTLNRGGWLWCASLGFDAAPYFRIMNPVTQSQTHDPAGLYIRRWLPALAGLSDKAIHLPLPQAIVDLKASRAAAIDCYRTILQ</sequence>
<dbReference type="SUPFAM" id="SSF48173">
    <property type="entry name" value="Cryptochrome/photolyase FAD-binding domain"/>
    <property type="match status" value="1"/>
</dbReference>
<evidence type="ECO:0000256" key="1">
    <source>
        <dbReference type="ARBA" id="ARBA00022630"/>
    </source>
</evidence>
<evidence type="ECO:0000259" key="5">
    <source>
        <dbReference type="PROSITE" id="PS51645"/>
    </source>
</evidence>
<keyword evidence="4" id="KW-0157">Chromophore</keyword>
<dbReference type="InterPro" id="IPR014729">
    <property type="entry name" value="Rossmann-like_a/b/a_fold"/>
</dbReference>
<dbReference type="AlphaFoldDB" id="A0A4Y8Q8G0"/>
<dbReference type="GO" id="GO:0071949">
    <property type="term" value="F:FAD binding"/>
    <property type="evidence" value="ECO:0007669"/>
    <property type="project" value="TreeGrafter"/>
</dbReference>
<dbReference type="Gene3D" id="1.10.579.10">
    <property type="entry name" value="DNA Cyclobutane Dipyrimidine Photolyase, subunit A, domain 3"/>
    <property type="match status" value="1"/>
</dbReference>
<dbReference type="EMBL" id="MYFO01000003">
    <property type="protein sequence ID" value="TFE90861.1"/>
    <property type="molecule type" value="Genomic_DNA"/>
</dbReference>
<dbReference type="InterPro" id="IPR005101">
    <property type="entry name" value="Cryptochr/Photolyase_FAD-bd"/>
</dbReference>
<feature type="domain" description="Photolyase/cryptochrome alpha/beta" evidence="5">
    <location>
        <begin position="1"/>
        <end position="131"/>
    </location>
</feature>
<dbReference type="PRINTS" id="PR00147">
    <property type="entry name" value="DNAPHOTLYASE"/>
</dbReference>
<gene>
    <name evidence="6" type="ORF">B5M42_03265</name>
</gene>
<evidence type="ECO:0000256" key="4">
    <source>
        <dbReference type="RuleBase" id="RU004182"/>
    </source>
</evidence>
<dbReference type="RefSeq" id="WP_134749703.1">
    <property type="nucleotide sequence ID" value="NZ_MYFO02000007.1"/>
</dbReference>
<name>A0A4Y8Q8G0_9BACL</name>
<dbReference type="InterPro" id="IPR002081">
    <property type="entry name" value="Cryptochrome/DNA_photolyase_1"/>
</dbReference>
<dbReference type="PANTHER" id="PTHR11455">
    <property type="entry name" value="CRYPTOCHROME"/>
    <property type="match status" value="1"/>
</dbReference>
<proteinExistence type="inferred from homology"/>
<comment type="cofactor">
    <cofactor evidence="3">
        <name>FAD</name>
        <dbReference type="ChEBI" id="CHEBI:57692"/>
    </cofactor>
    <text evidence="3">Binds 1 FAD per subunit.</text>
</comment>
<dbReference type="InterPro" id="IPR006050">
    <property type="entry name" value="DNA_photolyase_N"/>
</dbReference>
<dbReference type="InterPro" id="IPR036155">
    <property type="entry name" value="Crypto/Photolyase_N_sf"/>
</dbReference>
<dbReference type="PANTHER" id="PTHR11455:SF9">
    <property type="entry name" value="CRYPTOCHROME CIRCADIAN CLOCK 5 ISOFORM X1"/>
    <property type="match status" value="1"/>
</dbReference>
<dbReference type="Proteomes" id="UP000298246">
    <property type="component" value="Unassembled WGS sequence"/>
</dbReference>
<keyword evidence="7" id="KW-1185">Reference proteome</keyword>
<keyword evidence="2 3" id="KW-0274">FAD</keyword>
<dbReference type="PROSITE" id="PS51645">
    <property type="entry name" value="PHR_CRY_ALPHA_BETA"/>
    <property type="match status" value="1"/>
</dbReference>
<feature type="binding site" evidence="3">
    <location>
        <position position="268"/>
    </location>
    <ligand>
        <name>FAD</name>
        <dbReference type="ChEBI" id="CHEBI:57692"/>
    </ligand>
</feature>
<comment type="caution">
    <text evidence="6">The sequence shown here is derived from an EMBL/GenBank/DDBJ whole genome shotgun (WGS) entry which is preliminary data.</text>
</comment>
<comment type="similarity">
    <text evidence="4">Belongs to the DNA photolyase family.</text>
</comment>
<feature type="binding site" evidence="3">
    <location>
        <begin position="364"/>
        <end position="366"/>
    </location>
    <ligand>
        <name>FAD</name>
        <dbReference type="ChEBI" id="CHEBI:57692"/>
    </ligand>
</feature>
<dbReference type="SUPFAM" id="SSF52425">
    <property type="entry name" value="Cryptochrome/photolyase, N-terminal domain"/>
    <property type="match status" value="1"/>
</dbReference>
<accession>A0A4Y8Q8G0</accession>
<evidence type="ECO:0000256" key="2">
    <source>
        <dbReference type="ARBA" id="ARBA00022827"/>
    </source>
</evidence>
<keyword evidence="1 3" id="KW-0285">Flavoprotein</keyword>
<evidence type="ECO:0000313" key="7">
    <source>
        <dbReference type="Proteomes" id="UP000298246"/>
    </source>
</evidence>
<dbReference type="Gene3D" id="1.25.40.80">
    <property type="match status" value="1"/>
</dbReference>
<protein>
    <submittedName>
        <fullName evidence="6">Deoxyribodipyrimidine photolyase</fullName>
    </submittedName>
</protein>